<dbReference type="STRING" id="1276538.A0A1X7S8A5"/>
<dbReference type="Proteomes" id="UP000215127">
    <property type="component" value="Chromosome 12"/>
</dbReference>
<evidence type="ECO:0000313" key="7">
    <source>
        <dbReference type="Proteomes" id="UP000215127"/>
    </source>
</evidence>
<gene>
    <name evidence="6" type="ORF">ZT3D7_G11078</name>
</gene>
<accession>A0A1X7S8A5</accession>
<evidence type="ECO:0000256" key="1">
    <source>
        <dbReference type="ARBA" id="ARBA00022723"/>
    </source>
</evidence>
<sequence length="585" mass="65941">MDSTTPPPGQKPMEGHDCAHCHGHGNMACKGCLLVVYCKRECQVAHWKEHKQHCKSPLIKESWQPEWAVQNRTPQFIGAQLMPSQPFGGNFHLLGNLPAFDIVKLSENEGGTYTKGLNLLFAASGDLRNAITSVISLPIEYQHKTAVVINDLSPHVVVRNVIITLLALAAPDDARTVECMLHVWYSAFITSQDVDLLREKVHPLVLAVVDSPANAHMPAMANLAHTWKFGSNTCRLEMEKGAWIFLKFSLSVAHGLSFQDAQHRRSSVTLANERRDYFDRFYNEQSPSARVCMQRYREDGLLLPFGAERSEFKVPNPTFFQLLPQYFGVHKWPLNDGASPLSGWDLQELVSSNLGPATNDIYGKLHHHVKHKLSKFVARLQTQKFAFHFLNVDADELCQCLGDQRFDRIESANIADNCYLGVGRVLEALGPLLRGSKHNPNATLITLFMNAIPAMAHQFPDRSAHGDATQKTFKYYKISHIPTTTHDPTMISVLTAKSLLQDSEKYFSRYMKEFEIETLEKHSTELVEGGMVIKKKHTIIDKLPYGLKIPFGRPGYKEEFHARLAAGLSGTERYMEWKRKPDGAK</sequence>
<keyword evidence="1" id="KW-0479">Metal-binding</keyword>
<dbReference type="PANTHER" id="PTHR10237">
    <property type="entry name" value="DEFORMED EPIDERMAL AUTOREGULATORY FACTOR 1 HOMOLOG SUPPRESSIN"/>
    <property type="match status" value="1"/>
</dbReference>
<dbReference type="GO" id="GO:0005634">
    <property type="term" value="C:nucleus"/>
    <property type="evidence" value="ECO:0007669"/>
    <property type="project" value="TreeGrafter"/>
</dbReference>
<evidence type="ECO:0000313" key="6">
    <source>
        <dbReference type="EMBL" id="SMQ55923.1"/>
    </source>
</evidence>
<dbReference type="Pfam" id="PF14737">
    <property type="entry name" value="DUF4470"/>
    <property type="match status" value="1"/>
</dbReference>
<dbReference type="GO" id="GO:0000981">
    <property type="term" value="F:DNA-binding transcription factor activity, RNA polymerase II-specific"/>
    <property type="evidence" value="ECO:0007669"/>
    <property type="project" value="TreeGrafter"/>
</dbReference>
<keyword evidence="3" id="KW-0862">Zinc</keyword>
<feature type="domain" description="MYND-type" evidence="5">
    <location>
        <begin position="18"/>
        <end position="54"/>
    </location>
</feature>
<evidence type="ECO:0000259" key="5">
    <source>
        <dbReference type="PROSITE" id="PS50865"/>
    </source>
</evidence>
<evidence type="ECO:0000256" key="2">
    <source>
        <dbReference type="ARBA" id="ARBA00022771"/>
    </source>
</evidence>
<dbReference type="Pfam" id="PF01753">
    <property type="entry name" value="zf-MYND"/>
    <property type="match status" value="1"/>
</dbReference>
<dbReference type="AlphaFoldDB" id="A0A1X7S8A5"/>
<evidence type="ECO:0000256" key="3">
    <source>
        <dbReference type="ARBA" id="ARBA00022833"/>
    </source>
</evidence>
<dbReference type="PANTHER" id="PTHR10237:SF15">
    <property type="entry name" value="LD37257P"/>
    <property type="match status" value="1"/>
</dbReference>
<reference evidence="6 7" key="1">
    <citation type="submission" date="2016-06" db="EMBL/GenBank/DDBJ databases">
        <authorList>
            <person name="Kjaerup R.B."/>
            <person name="Dalgaard T.S."/>
            <person name="Juul-Madsen H.R."/>
        </authorList>
    </citation>
    <scope>NUCLEOTIDE SEQUENCE [LARGE SCALE GENOMIC DNA]</scope>
</reference>
<dbReference type="Gene3D" id="6.10.140.2220">
    <property type="match status" value="1"/>
</dbReference>
<evidence type="ECO:0000256" key="4">
    <source>
        <dbReference type="PROSITE-ProRule" id="PRU00134"/>
    </source>
</evidence>
<dbReference type="GO" id="GO:0008270">
    <property type="term" value="F:zinc ion binding"/>
    <property type="evidence" value="ECO:0007669"/>
    <property type="project" value="UniProtKB-KW"/>
</dbReference>
<dbReference type="InterPro" id="IPR002893">
    <property type="entry name" value="Znf_MYND"/>
</dbReference>
<dbReference type="InterPro" id="IPR024119">
    <property type="entry name" value="TF_DEAF-1"/>
</dbReference>
<name>A0A1X7S8A5_ZYMT9</name>
<keyword evidence="2 4" id="KW-0863">Zinc-finger</keyword>
<dbReference type="SUPFAM" id="SSF144232">
    <property type="entry name" value="HIT/MYND zinc finger-like"/>
    <property type="match status" value="1"/>
</dbReference>
<dbReference type="EMBL" id="LT853703">
    <property type="protein sequence ID" value="SMQ55923.1"/>
    <property type="molecule type" value="Genomic_DNA"/>
</dbReference>
<proteinExistence type="predicted"/>
<keyword evidence="7" id="KW-1185">Reference proteome</keyword>
<protein>
    <recommendedName>
        <fullName evidence="5">MYND-type domain-containing protein</fullName>
    </recommendedName>
</protein>
<dbReference type="PROSITE" id="PS50865">
    <property type="entry name" value="ZF_MYND_2"/>
    <property type="match status" value="1"/>
</dbReference>
<dbReference type="InterPro" id="IPR027974">
    <property type="entry name" value="DUF4470"/>
</dbReference>
<organism evidence="6 7">
    <name type="scientific">Zymoseptoria tritici (strain ST99CH_3D7)</name>
    <dbReference type="NCBI Taxonomy" id="1276538"/>
    <lineage>
        <taxon>Eukaryota</taxon>
        <taxon>Fungi</taxon>
        <taxon>Dikarya</taxon>
        <taxon>Ascomycota</taxon>
        <taxon>Pezizomycotina</taxon>
        <taxon>Dothideomycetes</taxon>
        <taxon>Dothideomycetidae</taxon>
        <taxon>Mycosphaerellales</taxon>
        <taxon>Mycosphaerellaceae</taxon>
        <taxon>Zymoseptoria</taxon>
    </lineage>
</organism>